<dbReference type="CDD" id="cd03811">
    <property type="entry name" value="GT4_GT28_WabH-like"/>
    <property type="match status" value="1"/>
</dbReference>
<comment type="caution">
    <text evidence="3">The sequence shown here is derived from an EMBL/GenBank/DDBJ whole genome shotgun (WGS) entry which is preliminary data.</text>
</comment>
<accession>A0A9D2PKL3</accession>
<protein>
    <submittedName>
        <fullName evidence="3">Glycosyltransferase</fullName>
    </submittedName>
</protein>
<dbReference type="PANTHER" id="PTHR12526:SF630">
    <property type="entry name" value="GLYCOSYLTRANSFERASE"/>
    <property type="match status" value="1"/>
</dbReference>
<dbReference type="GO" id="GO:0016757">
    <property type="term" value="F:glycosyltransferase activity"/>
    <property type="evidence" value="ECO:0007669"/>
    <property type="project" value="InterPro"/>
</dbReference>
<reference evidence="3" key="1">
    <citation type="journal article" date="2021" name="PeerJ">
        <title>Extensive microbial diversity within the chicken gut microbiome revealed by metagenomics and culture.</title>
        <authorList>
            <person name="Gilroy R."/>
            <person name="Ravi A."/>
            <person name="Getino M."/>
            <person name="Pursley I."/>
            <person name="Horton D.L."/>
            <person name="Alikhan N.F."/>
            <person name="Baker D."/>
            <person name="Gharbi K."/>
            <person name="Hall N."/>
            <person name="Watson M."/>
            <person name="Adriaenssens E.M."/>
            <person name="Foster-Nyarko E."/>
            <person name="Jarju S."/>
            <person name="Secka A."/>
            <person name="Antonio M."/>
            <person name="Oren A."/>
            <person name="Chaudhuri R.R."/>
            <person name="La Ragione R."/>
            <person name="Hildebrand F."/>
            <person name="Pallen M.J."/>
        </authorList>
    </citation>
    <scope>NUCLEOTIDE SEQUENCE</scope>
    <source>
        <strain evidence="3">ChiSjej3B21-8574</strain>
    </source>
</reference>
<dbReference type="AlphaFoldDB" id="A0A9D2PKL3"/>
<dbReference type="InterPro" id="IPR028098">
    <property type="entry name" value="Glyco_trans_4-like_N"/>
</dbReference>
<dbReference type="Gene3D" id="3.40.50.2000">
    <property type="entry name" value="Glycogen Phosphorylase B"/>
    <property type="match status" value="2"/>
</dbReference>
<feature type="domain" description="Glycosyl transferase family 1" evidence="1">
    <location>
        <begin position="188"/>
        <end position="348"/>
    </location>
</feature>
<reference evidence="3" key="2">
    <citation type="submission" date="2021-04" db="EMBL/GenBank/DDBJ databases">
        <authorList>
            <person name="Gilroy R."/>
        </authorList>
    </citation>
    <scope>NUCLEOTIDE SEQUENCE</scope>
    <source>
        <strain evidence="3">ChiSjej3B21-8574</strain>
    </source>
</reference>
<dbReference type="EMBL" id="DWWD01000032">
    <property type="protein sequence ID" value="HJC50583.1"/>
    <property type="molecule type" value="Genomic_DNA"/>
</dbReference>
<gene>
    <name evidence="3" type="ORF">H9754_08455</name>
</gene>
<dbReference type="PANTHER" id="PTHR12526">
    <property type="entry name" value="GLYCOSYLTRANSFERASE"/>
    <property type="match status" value="1"/>
</dbReference>
<dbReference type="Pfam" id="PF00534">
    <property type="entry name" value="Glycos_transf_1"/>
    <property type="match status" value="1"/>
</dbReference>
<dbReference type="SUPFAM" id="SSF53756">
    <property type="entry name" value="UDP-Glycosyltransferase/glycogen phosphorylase"/>
    <property type="match status" value="1"/>
</dbReference>
<proteinExistence type="predicted"/>
<evidence type="ECO:0000313" key="4">
    <source>
        <dbReference type="Proteomes" id="UP000823904"/>
    </source>
</evidence>
<feature type="domain" description="Glycosyltransferase subfamily 4-like N-terminal" evidence="2">
    <location>
        <begin position="14"/>
        <end position="172"/>
    </location>
</feature>
<evidence type="ECO:0000259" key="2">
    <source>
        <dbReference type="Pfam" id="PF13439"/>
    </source>
</evidence>
<name>A0A9D2PKL3_9FIRM</name>
<evidence type="ECO:0000313" key="3">
    <source>
        <dbReference type="EMBL" id="HJC50583.1"/>
    </source>
</evidence>
<dbReference type="Proteomes" id="UP000823904">
    <property type="component" value="Unassembled WGS sequence"/>
</dbReference>
<evidence type="ECO:0000259" key="1">
    <source>
        <dbReference type="Pfam" id="PF00534"/>
    </source>
</evidence>
<sequence>MKKILFLIHDLGQGGAEKVLVNLVNNMDGSKFDITVMTLFDVGENRQFLGPKIKYKSWCKKMIPGNSHLMKIFSPQRLHKLIIKEHYDIEVAYLEGPCARVISGCSDPDVKKLAWIHIEQHTAERAAASFRSIAEAQECYRKFERIICVSRTVKKDFMEALQIPVPHEVLYNTNESDKIIRFSQEIVDQGIMNPDEIKLVGIGKLLKNKGFDRLLRIVKRLKEQGYPVHLYVLGEGPERNNLQEYIQQNNLESSVTLLGYQLNPYKYIAKCDLFVCASFAEGFSTAATESLILGIPVCTVEVSGMKEMLGENNEYGVVVENNDEALYHGIKRFSSEPGLLEYYTKQAKIRGKDFSTVKTVKAVEKRLLQLCEGKKDD</sequence>
<dbReference type="Pfam" id="PF13439">
    <property type="entry name" value="Glyco_transf_4"/>
    <property type="match status" value="1"/>
</dbReference>
<dbReference type="InterPro" id="IPR001296">
    <property type="entry name" value="Glyco_trans_1"/>
</dbReference>
<organism evidence="3 4">
    <name type="scientific">Candidatus Anaerostipes avistercoris</name>
    <dbReference type="NCBI Taxonomy" id="2838462"/>
    <lineage>
        <taxon>Bacteria</taxon>
        <taxon>Bacillati</taxon>
        <taxon>Bacillota</taxon>
        <taxon>Clostridia</taxon>
        <taxon>Lachnospirales</taxon>
        <taxon>Lachnospiraceae</taxon>
        <taxon>Anaerostipes</taxon>
    </lineage>
</organism>